<proteinExistence type="predicted"/>
<dbReference type="EMBL" id="JTHP01000043">
    <property type="protein sequence ID" value="KJD44055.1"/>
    <property type="molecule type" value="Genomic_DNA"/>
</dbReference>
<feature type="transmembrane region" description="Helical" evidence="2">
    <location>
        <begin position="161"/>
        <end position="180"/>
    </location>
</feature>
<keyword evidence="2" id="KW-0472">Membrane</keyword>
<feature type="compositionally biased region" description="Low complexity" evidence="1">
    <location>
        <begin position="28"/>
        <end position="39"/>
    </location>
</feature>
<feature type="transmembrane region" description="Helical" evidence="2">
    <location>
        <begin position="129"/>
        <end position="149"/>
    </location>
</feature>
<keyword evidence="2" id="KW-0812">Transmembrane</keyword>
<feature type="compositionally biased region" description="Basic and acidic residues" evidence="1">
    <location>
        <begin position="10"/>
        <end position="27"/>
    </location>
</feature>
<feature type="transmembrane region" description="Helical" evidence="2">
    <location>
        <begin position="42"/>
        <end position="61"/>
    </location>
</feature>
<sequence>MSEAYSIPKAGHDQEQTRESQDQRDHNNNNNSRRGRQQSGKIHTPLIPFALELGFFAGLLWGLLRWLFYTLHFTVVAPGFLAEPFFKHSFMKTTAGHLVGLLFFIALSVVASLVYTLMFRRYKGPLPGIVYGLVWWVILFVLTGPKLGMMNPLHRLTWDSIYTEICVFILWGLFIGYTVAVEYTDERKREPKKAGD</sequence>
<keyword evidence="4" id="KW-1185">Reference proteome</keyword>
<evidence type="ECO:0000313" key="3">
    <source>
        <dbReference type="EMBL" id="KJD44055.1"/>
    </source>
</evidence>
<organism evidence="3 4">
    <name type="scientific">Paenibacillus terrae</name>
    <dbReference type="NCBI Taxonomy" id="159743"/>
    <lineage>
        <taxon>Bacteria</taxon>
        <taxon>Bacillati</taxon>
        <taxon>Bacillota</taxon>
        <taxon>Bacilli</taxon>
        <taxon>Bacillales</taxon>
        <taxon>Paenibacillaceae</taxon>
        <taxon>Paenibacillus</taxon>
    </lineage>
</organism>
<dbReference type="Pfam" id="PF11085">
    <property type="entry name" value="YqhR"/>
    <property type="match status" value="1"/>
</dbReference>
<gene>
    <name evidence="3" type="ORF">QD47_19295</name>
</gene>
<name>A0A0D7WY08_9BACL</name>
<comment type="caution">
    <text evidence="3">The sequence shown here is derived from an EMBL/GenBank/DDBJ whole genome shotgun (WGS) entry which is preliminary data.</text>
</comment>
<dbReference type="RefSeq" id="WP_044647665.1">
    <property type="nucleotide sequence ID" value="NZ_JTHP01000043.1"/>
</dbReference>
<protein>
    <submittedName>
        <fullName evidence="3">Uncharacterized protein</fullName>
    </submittedName>
</protein>
<dbReference type="InterPro" id="IPR024563">
    <property type="entry name" value="YqhR"/>
</dbReference>
<keyword evidence="2" id="KW-1133">Transmembrane helix</keyword>
<dbReference type="PATRIC" id="fig|159743.3.peg.4302"/>
<dbReference type="OrthoDB" id="2691442at2"/>
<evidence type="ECO:0000256" key="1">
    <source>
        <dbReference type="SAM" id="MobiDB-lite"/>
    </source>
</evidence>
<dbReference type="AlphaFoldDB" id="A0A0D7WY08"/>
<feature type="region of interest" description="Disordered" evidence="1">
    <location>
        <begin position="1"/>
        <end position="39"/>
    </location>
</feature>
<reference evidence="3 4" key="1">
    <citation type="submission" date="2014-11" db="EMBL/GenBank/DDBJ databases">
        <title>Draft Genome Sequences of Paenibacillus polymyxa NRRL B-30509 and Paenibacillus terrae NRRL B-30644, Strains from a Poultry Environment that Produce Tridecaptin A and Paenicidins.</title>
        <authorList>
            <person name="van Belkum M.J."/>
            <person name="Lohans C.T."/>
            <person name="Vederas J.C."/>
        </authorList>
    </citation>
    <scope>NUCLEOTIDE SEQUENCE [LARGE SCALE GENOMIC DNA]</scope>
    <source>
        <strain evidence="3 4">NRRL B-30644</strain>
    </source>
</reference>
<evidence type="ECO:0000313" key="4">
    <source>
        <dbReference type="Proteomes" id="UP000032534"/>
    </source>
</evidence>
<dbReference type="Proteomes" id="UP000032534">
    <property type="component" value="Unassembled WGS sequence"/>
</dbReference>
<feature type="transmembrane region" description="Helical" evidence="2">
    <location>
        <begin position="98"/>
        <end position="117"/>
    </location>
</feature>
<evidence type="ECO:0000256" key="2">
    <source>
        <dbReference type="SAM" id="Phobius"/>
    </source>
</evidence>
<accession>A0A0D7WY08</accession>